<gene>
    <name evidence="2" type="ORF">ESA94_08285</name>
</gene>
<dbReference type="OrthoDB" id="581140at2"/>
<dbReference type="EMBL" id="SDHW01000002">
    <property type="protein sequence ID" value="RXK60457.1"/>
    <property type="molecule type" value="Genomic_DNA"/>
</dbReference>
<name>A0A4Q1CJD5_9BACT</name>
<evidence type="ECO:0000313" key="3">
    <source>
        <dbReference type="Proteomes" id="UP000290204"/>
    </source>
</evidence>
<evidence type="ECO:0000256" key="1">
    <source>
        <dbReference type="SAM" id="SignalP"/>
    </source>
</evidence>
<organism evidence="2 3">
    <name type="scientific">Lacibacter luteus</name>
    <dbReference type="NCBI Taxonomy" id="2508719"/>
    <lineage>
        <taxon>Bacteria</taxon>
        <taxon>Pseudomonadati</taxon>
        <taxon>Bacteroidota</taxon>
        <taxon>Chitinophagia</taxon>
        <taxon>Chitinophagales</taxon>
        <taxon>Chitinophagaceae</taxon>
        <taxon>Lacibacter</taxon>
    </lineage>
</organism>
<evidence type="ECO:0000313" key="2">
    <source>
        <dbReference type="EMBL" id="RXK60457.1"/>
    </source>
</evidence>
<feature type="chain" id="PRO_5020342000" evidence="1">
    <location>
        <begin position="19"/>
        <end position="511"/>
    </location>
</feature>
<dbReference type="AlphaFoldDB" id="A0A4Q1CJD5"/>
<keyword evidence="3" id="KW-1185">Reference proteome</keyword>
<comment type="caution">
    <text evidence="2">The sequence shown here is derived from an EMBL/GenBank/DDBJ whole genome shotgun (WGS) entry which is preliminary data.</text>
</comment>
<accession>A0A4Q1CJD5</accession>
<dbReference type="RefSeq" id="WP_129130417.1">
    <property type="nucleotide sequence ID" value="NZ_SDHW01000002.1"/>
</dbReference>
<sequence length="511" mass="53840">MKNLFVILFCVCGTVLHAQIGIGTTSPTSTLDIRGSLALNYRSFTASTTAASTDNNLLFTGTSAATLTLPDATGCAGRTYTIKNVSTTSPLPVLTVSTTSSQTIDGGSSWLLNDTKEVLTVISDGSNWNVISSGVSKTRNNYVLVQSVSDFPAPVSGIITLAAGTTYEINGTIYLTSKINLNGCYLVGMDANNDKLIYTPGSGELFTGTKGGTVKTLTLAAITTGAKLFNLDMGATENLVFRDNVVASCKDVGLVKGGYIVFFSVVNYSGNINGITYQDVSNLLLDNTAWFATNSNTYEKLVGSFTMIEKLGGFSNAVSTNSAVGLDVSGVTTISDAATFKNTAMMGTGTRVNGSFSGKWEVECPGITTEKDDVATGNLYLTSTASTTFSGTNVPTKVLGTTTSAGLFRVSTSGNNRLIYDGIKTRRFSVVASVSVTSTSANKYFSFYIYKNGVKLPESEQAMRLSTGVDKGSLTITCTVQLTTNDYIEVWAANTSDNSSMTVETMNIAIK</sequence>
<keyword evidence="1" id="KW-0732">Signal</keyword>
<feature type="signal peptide" evidence="1">
    <location>
        <begin position="1"/>
        <end position="18"/>
    </location>
</feature>
<proteinExistence type="predicted"/>
<dbReference type="Proteomes" id="UP000290204">
    <property type="component" value="Unassembled WGS sequence"/>
</dbReference>
<reference evidence="2 3" key="1">
    <citation type="submission" date="2019-01" db="EMBL/GenBank/DDBJ databases">
        <title>Lacibacter sp. strain TTM-7.</title>
        <authorList>
            <person name="Chen W.-M."/>
        </authorList>
    </citation>
    <scope>NUCLEOTIDE SEQUENCE [LARGE SCALE GENOMIC DNA]</scope>
    <source>
        <strain evidence="2 3">TTM-7</strain>
    </source>
</reference>
<protein>
    <submittedName>
        <fullName evidence="2">Uncharacterized protein</fullName>
    </submittedName>
</protein>